<dbReference type="PANTHER" id="PTHR43305">
    <property type="entry name" value="FAMILY N-ACETYLTRANSFERASE, PUTATIVE (AFU_ORTHOLOGUE AFUA_2G01380)-RELATED"/>
    <property type="match status" value="1"/>
</dbReference>
<dbReference type="EC" id="2.3.-.-" evidence="2"/>
<dbReference type="InterPro" id="IPR016181">
    <property type="entry name" value="Acyl_CoA_acyltransferase"/>
</dbReference>
<keyword evidence="2" id="KW-0012">Acyltransferase</keyword>
<keyword evidence="3" id="KW-1185">Reference proteome</keyword>
<gene>
    <name evidence="2" type="ORF">ACFOWM_09650</name>
</gene>
<dbReference type="InterPro" id="IPR000182">
    <property type="entry name" value="GNAT_dom"/>
</dbReference>
<proteinExistence type="predicted"/>
<evidence type="ECO:0000313" key="2">
    <source>
        <dbReference type="EMBL" id="MFC4263142.1"/>
    </source>
</evidence>
<dbReference type="PROSITE" id="PS51186">
    <property type="entry name" value="GNAT"/>
    <property type="match status" value="1"/>
</dbReference>
<dbReference type="Pfam" id="PF00583">
    <property type="entry name" value="Acetyltransf_1"/>
    <property type="match status" value="1"/>
</dbReference>
<reference evidence="3" key="1">
    <citation type="journal article" date="2019" name="Int. J. Syst. Evol. Microbiol.">
        <title>The Global Catalogue of Microorganisms (GCM) 10K type strain sequencing project: providing services to taxonomists for standard genome sequencing and annotation.</title>
        <authorList>
            <consortium name="The Broad Institute Genomics Platform"/>
            <consortium name="The Broad Institute Genome Sequencing Center for Infectious Disease"/>
            <person name="Wu L."/>
            <person name="Ma J."/>
        </authorList>
    </citation>
    <scope>NUCLEOTIDE SEQUENCE [LARGE SCALE GENOMIC DNA]</scope>
    <source>
        <strain evidence="3">CECT 8289</strain>
    </source>
</reference>
<dbReference type="Gene3D" id="3.40.630.30">
    <property type="match status" value="1"/>
</dbReference>
<dbReference type="SUPFAM" id="SSF55729">
    <property type="entry name" value="Acyl-CoA N-acyltransferases (Nat)"/>
    <property type="match status" value="1"/>
</dbReference>
<evidence type="ECO:0000259" key="1">
    <source>
        <dbReference type="PROSITE" id="PS51186"/>
    </source>
</evidence>
<sequence>MPQIIKSLTAAHYTAAGALFKEYAQWLGIDLCFQQFDDELAQLPIMYGEPNGGIFLLKDDIQYIGCVGVRTKEPGIAELKRMYIQPAYHGKGLGQLLLQEAIALATTIGFTKIRLDTLATMTPAIGLYKKNGFYEIPPYYFNPEANAVFFEKLL</sequence>
<organism evidence="2 3">
    <name type="scientific">Ferruginibacter yonginensis</name>
    <dbReference type="NCBI Taxonomy" id="1310416"/>
    <lineage>
        <taxon>Bacteria</taxon>
        <taxon>Pseudomonadati</taxon>
        <taxon>Bacteroidota</taxon>
        <taxon>Chitinophagia</taxon>
        <taxon>Chitinophagales</taxon>
        <taxon>Chitinophagaceae</taxon>
        <taxon>Ferruginibacter</taxon>
    </lineage>
</organism>
<dbReference type="GO" id="GO:0016746">
    <property type="term" value="F:acyltransferase activity"/>
    <property type="evidence" value="ECO:0007669"/>
    <property type="project" value="UniProtKB-KW"/>
</dbReference>
<keyword evidence="2" id="KW-0808">Transferase</keyword>
<dbReference type="RefSeq" id="WP_379709296.1">
    <property type="nucleotide sequence ID" value="NZ_JBHSCZ010000002.1"/>
</dbReference>
<dbReference type="Proteomes" id="UP001595907">
    <property type="component" value="Unassembled WGS sequence"/>
</dbReference>
<dbReference type="EMBL" id="JBHSCZ010000002">
    <property type="protein sequence ID" value="MFC4263142.1"/>
    <property type="molecule type" value="Genomic_DNA"/>
</dbReference>
<dbReference type="InterPro" id="IPR052777">
    <property type="entry name" value="Acetyltransferase_Enz"/>
</dbReference>
<name>A0ABV8QSF3_9BACT</name>
<feature type="domain" description="N-acetyltransferase" evidence="1">
    <location>
        <begin position="3"/>
        <end position="154"/>
    </location>
</feature>
<accession>A0ABV8QSF3</accession>
<evidence type="ECO:0000313" key="3">
    <source>
        <dbReference type="Proteomes" id="UP001595907"/>
    </source>
</evidence>
<comment type="caution">
    <text evidence="2">The sequence shown here is derived from an EMBL/GenBank/DDBJ whole genome shotgun (WGS) entry which is preliminary data.</text>
</comment>
<protein>
    <submittedName>
        <fullName evidence="2">GNAT family N-acetyltransferase</fullName>
        <ecNumber evidence="2">2.3.-.-</ecNumber>
    </submittedName>
</protein>
<dbReference type="PANTHER" id="PTHR43305:SF1">
    <property type="entry name" value="FAMILY N-ACETYLTRANSFERASE, PUTATIVE (AFU_ORTHOLOGUE AFUA_2G01380)-RELATED"/>
    <property type="match status" value="1"/>
</dbReference>
<dbReference type="CDD" id="cd04301">
    <property type="entry name" value="NAT_SF"/>
    <property type="match status" value="1"/>
</dbReference>